<reference evidence="5" key="4">
    <citation type="submission" date="2025-09" db="UniProtKB">
        <authorList>
            <consortium name="Ensembl"/>
        </authorList>
    </citation>
    <scope>IDENTIFICATION</scope>
</reference>
<dbReference type="ESTHER" id="cioin-F6V269">
    <property type="family name" value="Cholinesterase-like"/>
</dbReference>
<proteinExistence type="inferred from homology"/>
<dbReference type="InterPro" id="IPR029058">
    <property type="entry name" value="AB_hydrolase_fold"/>
</dbReference>
<feature type="domain" description="Carboxylesterase type B" evidence="4">
    <location>
        <begin position="21"/>
        <end position="254"/>
    </location>
</feature>
<name>F6V269_CIOIN</name>
<evidence type="ECO:0000256" key="3">
    <source>
        <dbReference type="RuleBase" id="RU361235"/>
    </source>
</evidence>
<dbReference type="InterPro" id="IPR019826">
    <property type="entry name" value="Carboxylesterase_B_AS"/>
</dbReference>
<protein>
    <recommendedName>
        <fullName evidence="3">Carboxylic ester hydrolase</fullName>
        <ecNumber evidence="3">3.1.1.-</ecNumber>
    </recommendedName>
</protein>
<dbReference type="SUPFAM" id="SSF53474">
    <property type="entry name" value="alpha/beta-Hydrolases"/>
    <property type="match status" value="1"/>
</dbReference>
<dbReference type="InterPro" id="IPR019819">
    <property type="entry name" value="Carboxylesterase_B_CS"/>
</dbReference>
<dbReference type="PROSITE" id="PS00941">
    <property type="entry name" value="CARBOXYLESTERASE_B_2"/>
    <property type="match status" value="1"/>
</dbReference>
<dbReference type="HOGENOM" id="CLU_006586_4_2_1"/>
<keyword evidence="2 3" id="KW-0378">Hydrolase</keyword>
<accession>F6V269</accession>
<feature type="signal peptide" evidence="3">
    <location>
        <begin position="1"/>
        <end position="19"/>
    </location>
</feature>
<feature type="chain" id="PRO_5005129958" description="Carboxylic ester hydrolase" evidence="3">
    <location>
        <begin position="20"/>
        <end position="258"/>
    </location>
</feature>
<organism evidence="5 6">
    <name type="scientific">Ciona intestinalis</name>
    <name type="common">Transparent sea squirt</name>
    <name type="synonym">Ascidia intestinalis</name>
    <dbReference type="NCBI Taxonomy" id="7719"/>
    <lineage>
        <taxon>Eukaryota</taxon>
        <taxon>Metazoa</taxon>
        <taxon>Chordata</taxon>
        <taxon>Tunicata</taxon>
        <taxon>Ascidiacea</taxon>
        <taxon>Phlebobranchia</taxon>
        <taxon>Cionidae</taxon>
        <taxon>Ciona</taxon>
    </lineage>
</organism>
<sequence length="258" mass="27630">METKLFLLFTLCLFGAAVAGPTVKTNNGHLFGVSEAEASVFYSIPYAKPPVGNLRFQNPVPIGYLGDIDVTNNTGVGCIGMRLMCSIGQCAEFESEDCLYLNVYVPTSVDLSDPANQPKATLPVLVWFHGGAFWFGAGLAPLYDGRFLAEKTGAIVVTLNYRYMPFGFLAMGSSAPGNMGFRDQQVALQWVQDNIGVFGGSNSQVTIYGESAGAQTIGLHLLSSVSKPLFTNAFMQSNPVSFTFKTSAEAVDLGTRLS</sequence>
<dbReference type="Gene3D" id="3.40.50.1820">
    <property type="entry name" value="alpha/beta hydrolase"/>
    <property type="match status" value="1"/>
</dbReference>
<dbReference type="PROSITE" id="PS00122">
    <property type="entry name" value="CARBOXYLESTERASE_B_1"/>
    <property type="match status" value="1"/>
</dbReference>
<dbReference type="AlphaFoldDB" id="F6V269"/>
<comment type="similarity">
    <text evidence="1 3">Belongs to the type-B carboxylesterase/lipase family.</text>
</comment>
<dbReference type="Ensembl" id="ENSCINT00000012936.3">
    <property type="protein sequence ID" value="ENSCINP00000012936.3"/>
    <property type="gene ID" value="ENSCING00000013172.2"/>
</dbReference>
<dbReference type="EMBL" id="EAAA01002720">
    <property type="status" value="NOT_ANNOTATED_CDS"/>
    <property type="molecule type" value="Genomic_DNA"/>
</dbReference>
<dbReference type="InParanoid" id="F6V269"/>
<evidence type="ECO:0000259" key="4">
    <source>
        <dbReference type="Pfam" id="PF00135"/>
    </source>
</evidence>
<dbReference type="PANTHER" id="PTHR45570:SF2">
    <property type="entry name" value="ACETYLCHOLINESTERASE 1-LIKE"/>
    <property type="match status" value="1"/>
</dbReference>
<dbReference type="STRING" id="7719.ENSCINP00000012936"/>
<evidence type="ECO:0000256" key="1">
    <source>
        <dbReference type="ARBA" id="ARBA00005964"/>
    </source>
</evidence>
<evidence type="ECO:0000313" key="5">
    <source>
        <dbReference type="Ensembl" id="ENSCINP00000012936.3"/>
    </source>
</evidence>
<reference evidence="5" key="3">
    <citation type="submission" date="2025-08" db="UniProtKB">
        <authorList>
            <consortium name="Ensembl"/>
        </authorList>
    </citation>
    <scope>IDENTIFICATION</scope>
</reference>
<keyword evidence="6" id="KW-1185">Reference proteome</keyword>
<evidence type="ECO:0000256" key="2">
    <source>
        <dbReference type="ARBA" id="ARBA00022801"/>
    </source>
</evidence>
<dbReference type="GO" id="GO:0016787">
    <property type="term" value="F:hydrolase activity"/>
    <property type="evidence" value="ECO:0007669"/>
    <property type="project" value="UniProtKB-KW"/>
</dbReference>
<dbReference type="GeneTree" id="ENSGT00940000165334"/>
<dbReference type="InterPro" id="IPR002018">
    <property type="entry name" value="CarbesteraseB"/>
</dbReference>
<reference evidence="5" key="2">
    <citation type="journal article" date="2008" name="Genome Biol.">
        <title>Improved genome assembly and evidence-based global gene model set for the chordate Ciona intestinalis: new insight into intron and operon populations.</title>
        <authorList>
            <person name="Satou Y."/>
            <person name="Mineta K."/>
            <person name="Ogasawara M."/>
            <person name="Sasakura Y."/>
            <person name="Shoguchi E."/>
            <person name="Ueno K."/>
            <person name="Yamada L."/>
            <person name="Matsumoto J."/>
            <person name="Wasserscheid J."/>
            <person name="Dewar K."/>
            <person name="Wiley G.B."/>
            <person name="Macmil S.L."/>
            <person name="Roe B.A."/>
            <person name="Zeller R.W."/>
            <person name="Hastings K.E."/>
            <person name="Lemaire P."/>
            <person name="Lindquist E."/>
            <person name="Endo T."/>
            <person name="Hotta K."/>
            <person name="Inaba K."/>
        </authorList>
    </citation>
    <scope>NUCLEOTIDE SEQUENCE [LARGE SCALE GENOMIC DNA]</scope>
    <source>
        <strain evidence="5">wild type</strain>
    </source>
</reference>
<reference evidence="6" key="1">
    <citation type="journal article" date="2002" name="Science">
        <title>The draft genome of Ciona intestinalis: insights into chordate and vertebrate origins.</title>
        <authorList>
            <person name="Dehal P."/>
            <person name="Satou Y."/>
            <person name="Campbell R.K."/>
            <person name="Chapman J."/>
            <person name="Degnan B."/>
            <person name="De Tomaso A."/>
            <person name="Davidson B."/>
            <person name="Di Gregorio A."/>
            <person name="Gelpke M."/>
            <person name="Goodstein D.M."/>
            <person name="Harafuji N."/>
            <person name="Hastings K.E."/>
            <person name="Ho I."/>
            <person name="Hotta K."/>
            <person name="Huang W."/>
            <person name="Kawashima T."/>
            <person name="Lemaire P."/>
            <person name="Martinez D."/>
            <person name="Meinertzhagen I.A."/>
            <person name="Necula S."/>
            <person name="Nonaka M."/>
            <person name="Putnam N."/>
            <person name="Rash S."/>
            <person name="Saiga H."/>
            <person name="Satake M."/>
            <person name="Terry A."/>
            <person name="Yamada L."/>
            <person name="Wang H.G."/>
            <person name="Awazu S."/>
            <person name="Azumi K."/>
            <person name="Boore J."/>
            <person name="Branno M."/>
            <person name="Chin-Bow S."/>
            <person name="DeSantis R."/>
            <person name="Doyle S."/>
            <person name="Francino P."/>
            <person name="Keys D.N."/>
            <person name="Haga S."/>
            <person name="Hayashi H."/>
            <person name="Hino K."/>
            <person name="Imai K.S."/>
            <person name="Inaba K."/>
            <person name="Kano S."/>
            <person name="Kobayashi K."/>
            <person name="Kobayashi M."/>
            <person name="Lee B.I."/>
            <person name="Makabe K.W."/>
            <person name="Manohar C."/>
            <person name="Matassi G."/>
            <person name="Medina M."/>
            <person name="Mochizuki Y."/>
            <person name="Mount S."/>
            <person name="Morishita T."/>
            <person name="Miura S."/>
            <person name="Nakayama A."/>
            <person name="Nishizaka S."/>
            <person name="Nomoto H."/>
            <person name="Ohta F."/>
            <person name="Oishi K."/>
            <person name="Rigoutsos I."/>
            <person name="Sano M."/>
            <person name="Sasaki A."/>
            <person name="Sasakura Y."/>
            <person name="Shoguchi E."/>
            <person name="Shin-i T."/>
            <person name="Spagnuolo A."/>
            <person name="Stainier D."/>
            <person name="Suzuki M.M."/>
            <person name="Tassy O."/>
            <person name="Takatori N."/>
            <person name="Tokuoka M."/>
            <person name="Yagi K."/>
            <person name="Yoshizaki F."/>
            <person name="Wada S."/>
            <person name="Zhang C."/>
            <person name="Hyatt P.D."/>
            <person name="Larimer F."/>
            <person name="Detter C."/>
            <person name="Doggett N."/>
            <person name="Glavina T."/>
            <person name="Hawkins T."/>
            <person name="Richardson P."/>
            <person name="Lucas S."/>
            <person name="Kohara Y."/>
            <person name="Levine M."/>
            <person name="Satoh N."/>
            <person name="Rokhsar D.S."/>
        </authorList>
    </citation>
    <scope>NUCLEOTIDE SEQUENCE [LARGE SCALE GENOMIC DNA]</scope>
</reference>
<dbReference type="PANTHER" id="PTHR45570">
    <property type="entry name" value="CARBOXYLIC ESTER HYDROLASE"/>
    <property type="match status" value="1"/>
</dbReference>
<dbReference type="EC" id="3.1.1.-" evidence="3"/>
<keyword evidence="3" id="KW-0732">Signal</keyword>
<dbReference type="OMA" id="CIGMRLM"/>
<dbReference type="Proteomes" id="UP000008144">
    <property type="component" value="Chromosome 8"/>
</dbReference>
<dbReference type="Pfam" id="PF00135">
    <property type="entry name" value="COesterase"/>
    <property type="match status" value="1"/>
</dbReference>
<evidence type="ECO:0000313" key="6">
    <source>
        <dbReference type="Proteomes" id="UP000008144"/>
    </source>
</evidence>